<dbReference type="EMBL" id="UINC01094103">
    <property type="protein sequence ID" value="SVC49055.1"/>
    <property type="molecule type" value="Genomic_DNA"/>
</dbReference>
<gene>
    <name evidence="1" type="ORF">METZ01_LOCUS301909</name>
</gene>
<dbReference type="Gene3D" id="1.10.1370.30">
    <property type="match status" value="1"/>
</dbReference>
<reference evidence="1" key="1">
    <citation type="submission" date="2018-05" db="EMBL/GenBank/DDBJ databases">
        <authorList>
            <person name="Lanie J.A."/>
            <person name="Ng W.-L."/>
            <person name="Kazmierczak K.M."/>
            <person name="Andrzejewski T.M."/>
            <person name="Davidsen T.M."/>
            <person name="Wayne K.J."/>
            <person name="Tettelin H."/>
            <person name="Glass J.I."/>
            <person name="Rusch D."/>
            <person name="Podicherti R."/>
            <person name="Tsui H.-C.T."/>
            <person name="Winkler M.E."/>
        </authorList>
    </citation>
    <scope>NUCLEOTIDE SEQUENCE</scope>
</reference>
<dbReference type="AlphaFoldDB" id="A0A382MLQ9"/>
<organism evidence="1">
    <name type="scientific">marine metagenome</name>
    <dbReference type="NCBI Taxonomy" id="408172"/>
    <lineage>
        <taxon>unclassified sequences</taxon>
        <taxon>metagenomes</taxon>
        <taxon>ecological metagenomes</taxon>
    </lineage>
</organism>
<feature type="non-terminal residue" evidence="1">
    <location>
        <position position="247"/>
    </location>
</feature>
<sequence length="247" mass="29063">MSTETFPRTFVPADIDLGDWEDIEPLFKVLLDRQIDNPEELEQWLLDNSELMACISEERSERYIAMSCDTAASDKERAYLDFLENIAPRVKSCVYALNTKYVASESRGDLNADRYGVLDREVTAEIELFREENIPLQTEVSKLAQQYQKITGAMTVEYKDEEHTLPQMAKYLEETDRDVRQQAWKLVISRRLQDRDEMDAIFDRQLQLRQQIAANAGFDDYRSYAFKSMMRFDYNIEDSEHFQETVR</sequence>
<name>A0A382MLQ9_9ZZZZ</name>
<accession>A0A382MLQ9</accession>
<protein>
    <submittedName>
        <fullName evidence="1">Uncharacterized protein</fullName>
    </submittedName>
</protein>
<dbReference type="SUPFAM" id="SSF55486">
    <property type="entry name" value="Metalloproteases ('zincins'), catalytic domain"/>
    <property type="match status" value="1"/>
</dbReference>
<proteinExistence type="predicted"/>
<evidence type="ECO:0000313" key="1">
    <source>
        <dbReference type="EMBL" id="SVC49055.1"/>
    </source>
</evidence>